<name>A0A644YKW3_9ZZZZ</name>
<dbReference type="AlphaFoldDB" id="A0A644YKW3"/>
<proteinExistence type="predicted"/>
<organism evidence="2">
    <name type="scientific">bioreactor metagenome</name>
    <dbReference type="NCBI Taxonomy" id="1076179"/>
    <lineage>
        <taxon>unclassified sequences</taxon>
        <taxon>metagenomes</taxon>
        <taxon>ecological metagenomes</taxon>
    </lineage>
</organism>
<accession>A0A644YKW3</accession>
<evidence type="ECO:0000313" key="2">
    <source>
        <dbReference type="EMBL" id="MPM28521.1"/>
    </source>
</evidence>
<feature type="region of interest" description="Disordered" evidence="1">
    <location>
        <begin position="59"/>
        <end position="93"/>
    </location>
</feature>
<dbReference type="EMBL" id="VSSQ01005277">
    <property type="protein sequence ID" value="MPM28521.1"/>
    <property type="molecule type" value="Genomic_DNA"/>
</dbReference>
<reference evidence="2" key="1">
    <citation type="submission" date="2019-08" db="EMBL/GenBank/DDBJ databases">
        <authorList>
            <person name="Kucharzyk K."/>
            <person name="Murdoch R.W."/>
            <person name="Higgins S."/>
            <person name="Loffler F."/>
        </authorList>
    </citation>
    <scope>NUCLEOTIDE SEQUENCE</scope>
</reference>
<comment type="caution">
    <text evidence="2">The sequence shown here is derived from an EMBL/GenBank/DDBJ whole genome shotgun (WGS) entry which is preliminary data.</text>
</comment>
<evidence type="ECO:0000256" key="1">
    <source>
        <dbReference type="SAM" id="MobiDB-lite"/>
    </source>
</evidence>
<feature type="compositionally biased region" description="Basic residues" evidence="1">
    <location>
        <begin position="75"/>
        <end position="84"/>
    </location>
</feature>
<gene>
    <name evidence="2" type="ORF">SDC9_75047</name>
</gene>
<sequence length="93" mass="10756">MKLHSLTDLKYVGKLIFADCIALRHPWFIFACRFVLTVKGFIDLINDHPVLYIHSSMGVDGRQRSQSTQSEHSVCGRRRGKKGKNCKDCKKYR</sequence>
<protein>
    <submittedName>
        <fullName evidence="2">Uncharacterized protein</fullName>
    </submittedName>
</protein>